<dbReference type="InParanoid" id="D8TQE0"/>
<evidence type="ECO:0000256" key="1">
    <source>
        <dbReference type="SAM" id="Coils"/>
    </source>
</evidence>
<dbReference type="GeneID" id="9627329"/>
<dbReference type="PANTHER" id="PTHR14873:SF1">
    <property type="entry name" value="OS06G0694100 PROTEIN"/>
    <property type="match status" value="1"/>
</dbReference>
<name>D8TQE0_VOLCA</name>
<accession>D8TQE0</accession>
<dbReference type="EMBL" id="GL378331">
    <property type="protein sequence ID" value="EFJ50389.1"/>
    <property type="molecule type" value="Genomic_DNA"/>
</dbReference>
<evidence type="ECO:0000313" key="4">
    <source>
        <dbReference type="Proteomes" id="UP000001058"/>
    </source>
</evidence>
<organism evidence="4">
    <name type="scientific">Volvox carteri f. nagariensis</name>
    <dbReference type="NCBI Taxonomy" id="3068"/>
    <lineage>
        <taxon>Eukaryota</taxon>
        <taxon>Viridiplantae</taxon>
        <taxon>Chlorophyta</taxon>
        <taxon>core chlorophytes</taxon>
        <taxon>Chlorophyceae</taxon>
        <taxon>CS clade</taxon>
        <taxon>Chlamydomonadales</taxon>
        <taxon>Volvocaceae</taxon>
        <taxon>Volvox</taxon>
    </lineage>
</organism>
<feature type="coiled-coil region" evidence="1">
    <location>
        <begin position="18"/>
        <end position="45"/>
    </location>
</feature>
<dbReference type="STRING" id="3068.D8TQE0"/>
<dbReference type="KEGG" id="vcn:VOLCADRAFT_88949"/>
<evidence type="ECO:0000313" key="3">
    <source>
        <dbReference type="EMBL" id="EFJ50389.1"/>
    </source>
</evidence>
<sequence length="403" mass="43142">MVKCLNSNLSYGSGAQQLDALSEQFEQLSQENTFLRGKLKLLERVLPYRSSHVGFLTAVRNVVASACGAGHVLMAAAQGPHVRLPEVSPSGGSDGGGSREDGSSCKNRGYEPGWRSPAADRPVGHSAAGSLGSWATAAEVKPLPGLPIALALCPGPDGEAPTITPEAVEQLKKVTPREFQLLYKHCIQQLAVLGVAAEVHGPSSTQQARLERFLERIFVYMDQVVLLSPNCFVQSMYVNLETGQHERPPDEFWCALGASLNLTPQQLEEVLMARDMHEMNVAPVAEERVRLTSELSASLSAALSQHPVSSSDVIQTLSEVDEVAERLRRNVIREHQAQMDVGDFLCMGVLSPVQVARIMAASYPYIPDGVAVLHACGVGRGGASQPAAPHAAVAVYSAELPKL</sequence>
<dbReference type="Proteomes" id="UP000001058">
    <property type="component" value="Unassembled WGS sequence"/>
</dbReference>
<dbReference type="OrthoDB" id="541027at2759"/>
<gene>
    <name evidence="3" type="ORF">VOLCADRAFT_88949</name>
</gene>
<dbReference type="AlphaFoldDB" id="D8TQE0"/>
<dbReference type="eggNOG" id="ENOG502RRF1">
    <property type="taxonomic scope" value="Eukaryota"/>
</dbReference>
<proteinExistence type="predicted"/>
<dbReference type="PANTHER" id="PTHR14873">
    <property type="entry name" value="OS06G0694100 PROTEIN"/>
    <property type="match status" value="1"/>
</dbReference>
<dbReference type="RefSeq" id="XP_002948514.1">
    <property type="nucleotide sequence ID" value="XM_002948468.1"/>
</dbReference>
<keyword evidence="4" id="KW-1185">Reference proteome</keyword>
<protein>
    <submittedName>
        <fullName evidence="3">Uncharacterized protein</fullName>
    </submittedName>
</protein>
<evidence type="ECO:0000256" key="2">
    <source>
        <dbReference type="SAM" id="MobiDB-lite"/>
    </source>
</evidence>
<reference evidence="3 4" key="1">
    <citation type="journal article" date="2010" name="Science">
        <title>Genomic analysis of organismal complexity in the multicellular green alga Volvox carteri.</title>
        <authorList>
            <person name="Prochnik S.E."/>
            <person name="Umen J."/>
            <person name="Nedelcu A.M."/>
            <person name="Hallmann A."/>
            <person name="Miller S.M."/>
            <person name="Nishii I."/>
            <person name="Ferris P."/>
            <person name="Kuo A."/>
            <person name="Mitros T."/>
            <person name="Fritz-Laylin L.K."/>
            <person name="Hellsten U."/>
            <person name="Chapman J."/>
            <person name="Simakov O."/>
            <person name="Rensing S.A."/>
            <person name="Terry A."/>
            <person name="Pangilinan J."/>
            <person name="Kapitonov V."/>
            <person name="Jurka J."/>
            <person name="Salamov A."/>
            <person name="Shapiro H."/>
            <person name="Schmutz J."/>
            <person name="Grimwood J."/>
            <person name="Lindquist E."/>
            <person name="Lucas S."/>
            <person name="Grigoriev I.V."/>
            <person name="Schmitt R."/>
            <person name="Kirk D."/>
            <person name="Rokhsar D.S."/>
        </authorList>
    </citation>
    <scope>NUCLEOTIDE SEQUENCE [LARGE SCALE GENOMIC DNA]</scope>
    <source>
        <strain evidence="4">f. Nagariensis / Eve</strain>
    </source>
</reference>
<feature type="region of interest" description="Disordered" evidence="2">
    <location>
        <begin position="82"/>
        <end position="126"/>
    </location>
</feature>
<keyword evidence="1" id="KW-0175">Coiled coil</keyword>